<feature type="compositionally biased region" description="Basic and acidic residues" evidence="1">
    <location>
        <begin position="78"/>
        <end position="98"/>
    </location>
</feature>
<dbReference type="PANTHER" id="PTHR13282">
    <property type="entry name" value="PROTEIN FAM32A"/>
    <property type="match status" value="1"/>
</dbReference>
<name>A0A420J5F2_9PEZI</name>
<feature type="region of interest" description="Disordered" evidence="1">
    <location>
        <begin position="1"/>
        <end position="98"/>
    </location>
</feature>
<dbReference type="STRING" id="62708.A0A420J5F2"/>
<proteinExistence type="predicted"/>
<evidence type="ECO:0000313" key="3">
    <source>
        <dbReference type="Proteomes" id="UP000283383"/>
    </source>
</evidence>
<dbReference type="EMBL" id="MCBQ01002906">
    <property type="protein sequence ID" value="RKF82005.1"/>
    <property type="molecule type" value="Genomic_DNA"/>
</dbReference>
<dbReference type="Pfam" id="PF08555">
    <property type="entry name" value="FAM32A"/>
    <property type="match status" value="1"/>
</dbReference>
<reference evidence="2 3" key="1">
    <citation type="journal article" date="2018" name="BMC Genomics">
        <title>Comparative genome analyses reveal sequence features reflecting distinct modes of host-adaptation between dicot and monocot powdery mildew.</title>
        <authorList>
            <person name="Wu Y."/>
            <person name="Ma X."/>
            <person name="Pan Z."/>
            <person name="Kale S.D."/>
            <person name="Song Y."/>
            <person name="King H."/>
            <person name="Zhang Q."/>
            <person name="Presley C."/>
            <person name="Deng X."/>
            <person name="Wei C.I."/>
            <person name="Xiao S."/>
        </authorList>
    </citation>
    <scope>NUCLEOTIDE SEQUENCE [LARGE SCALE GENOMIC DNA]</scope>
    <source>
        <strain evidence="2">UMSG3</strain>
    </source>
</reference>
<dbReference type="InterPro" id="IPR013865">
    <property type="entry name" value="FAM32A"/>
</dbReference>
<sequence>MTPDDYKPPVQGPLRLKGIGPIGIKKKKKKKKPKDDTTKQDSDSRTNSNSVAKSYSCNDDVNDTKLLSLAESSELNQYEDKNEDRNSTKTPSERAFEEMRKKRLIDRLSKDGLKTHKQRVEELNKYLSNLSEHHDMYAPDWTWLNTLPFLDYAPNALQVIFQEILMK</sequence>
<evidence type="ECO:0000256" key="1">
    <source>
        <dbReference type="SAM" id="MobiDB-lite"/>
    </source>
</evidence>
<keyword evidence="3" id="KW-1185">Reference proteome</keyword>
<comment type="caution">
    <text evidence="2">The sequence shown here is derived from an EMBL/GenBank/DDBJ whole genome shotgun (WGS) entry which is preliminary data.</text>
</comment>
<dbReference type="PANTHER" id="PTHR13282:SF6">
    <property type="entry name" value="PROTEIN FAM32A"/>
    <property type="match status" value="1"/>
</dbReference>
<feature type="compositionally biased region" description="Polar residues" evidence="1">
    <location>
        <begin position="45"/>
        <end position="59"/>
    </location>
</feature>
<evidence type="ECO:0000313" key="2">
    <source>
        <dbReference type="EMBL" id="RKF82005.1"/>
    </source>
</evidence>
<gene>
    <name evidence="2" type="ORF">GcM3_029004</name>
</gene>
<accession>A0A420J5F2</accession>
<dbReference type="AlphaFoldDB" id="A0A420J5F2"/>
<organism evidence="2 3">
    <name type="scientific">Golovinomyces cichoracearum</name>
    <dbReference type="NCBI Taxonomy" id="62708"/>
    <lineage>
        <taxon>Eukaryota</taxon>
        <taxon>Fungi</taxon>
        <taxon>Dikarya</taxon>
        <taxon>Ascomycota</taxon>
        <taxon>Pezizomycotina</taxon>
        <taxon>Leotiomycetes</taxon>
        <taxon>Erysiphales</taxon>
        <taxon>Erysiphaceae</taxon>
        <taxon>Golovinomyces</taxon>
    </lineage>
</organism>
<protein>
    <submittedName>
        <fullName evidence="2">Protein FAM32A</fullName>
    </submittedName>
</protein>
<dbReference type="Proteomes" id="UP000283383">
    <property type="component" value="Unassembled WGS sequence"/>
</dbReference>
<dbReference type="GO" id="GO:0005730">
    <property type="term" value="C:nucleolus"/>
    <property type="evidence" value="ECO:0007669"/>
    <property type="project" value="TreeGrafter"/>
</dbReference>
<feature type="compositionally biased region" description="Basic and acidic residues" evidence="1">
    <location>
        <begin position="33"/>
        <end position="44"/>
    </location>
</feature>